<organism evidence="1 2">
    <name type="scientific">Rotaria magnacalcarata</name>
    <dbReference type="NCBI Taxonomy" id="392030"/>
    <lineage>
        <taxon>Eukaryota</taxon>
        <taxon>Metazoa</taxon>
        <taxon>Spiralia</taxon>
        <taxon>Gnathifera</taxon>
        <taxon>Rotifera</taxon>
        <taxon>Eurotatoria</taxon>
        <taxon>Bdelloidea</taxon>
        <taxon>Philodinida</taxon>
        <taxon>Philodinidae</taxon>
        <taxon>Rotaria</taxon>
    </lineage>
</organism>
<protein>
    <submittedName>
        <fullName evidence="1">Uncharacterized protein</fullName>
    </submittedName>
</protein>
<reference evidence="1" key="1">
    <citation type="submission" date="2021-02" db="EMBL/GenBank/DDBJ databases">
        <authorList>
            <person name="Nowell W R."/>
        </authorList>
    </citation>
    <scope>NUCLEOTIDE SEQUENCE</scope>
</reference>
<dbReference type="AlphaFoldDB" id="A0A8S2TIX3"/>
<gene>
    <name evidence="1" type="ORF">GIL414_LOCUS25454</name>
</gene>
<evidence type="ECO:0000313" key="1">
    <source>
        <dbReference type="EMBL" id="CAF4292116.1"/>
    </source>
</evidence>
<comment type="caution">
    <text evidence="1">The sequence shown here is derived from an EMBL/GenBank/DDBJ whole genome shotgun (WGS) entry which is preliminary data.</text>
</comment>
<name>A0A8S2TIX3_9BILA</name>
<proteinExistence type="predicted"/>
<dbReference type="EMBL" id="CAJOBJ010034490">
    <property type="protein sequence ID" value="CAF4292116.1"/>
    <property type="molecule type" value="Genomic_DNA"/>
</dbReference>
<evidence type="ECO:0000313" key="2">
    <source>
        <dbReference type="Proteomes" id="UP000681720"/>
    </source>
</evidence>
<dbReference type="Proteomes" id="UP000681720">
    <property type="component" value="Unassembled WGS sequence"/>
</dbReference>
<accession>A0A8S2TIX3</accession>
<sequence length="39" mass="4366">ESFAPIRLPVVSNRSTSESNNTLPVVMEEEPTFDWDSIA</sequence>
<feature type="non-terminal residue" evidence="1">
    <location>
        <position position="1"/>
    </location>
</feature>